<dbReference type="InterPro" id="IPR015931">
    <property type="entry name" value="Acnase/IPM_dHydase_lsu_aba_1/3"/>
</dbReference>
<dbReference type="SUPFAM" id="SSF52016">
    <property type="entry name" value="LeuD/IlvD-like"/>
    <property type="match status" value="1"/>
</dbReference>
<dbReference type="CDD" id="cd01577">
    <property type="entry name" value="IPMI_Swivel"/>
    <property type="match status" value="1"/>
</dbReference>
<comment type="similarity">
    <text evidence="1">Belongs to the aconitase/IPM isomerase family.</text>
</comment>
<keyword evidence="10" id="KW-1185">Reference proteome</keyword>
<dbReference type="GeneID" id="41985457"/>
<dbReference type="InterPro" id="IPR036008">
    <property type="entry name" value="Aconitase_4Fe-4S_dom"/>
</dbReference>
<evidence type="ECO:0000256" key="4">
    <source>
        <dbReference type="ARBA" id="ARBA00023014"/>
    </source>
</evidence>
<evidence type="ECO:0000313" key="10">
    <source>
        <dbReference type="Proteomes" id="UP000431533"/>
    </source>
</evidence>
<dbReference type="InterPro" id="IPR000573">
    <property type="entry name" value="AconitaseA/IPMdHydase_ssu_swvl"/>
</dbReference>
<organism evidence="9 10">
    <name type="scientific">Lachnellula hyalina</name>
    <dbReference type="NCBI Taxonomy" id="1316788"/>
    <lineage>
        <taxon>Eukaryota</taxon>
        <taxon>Fungi</taxon>
        <taxon>Dikarya</taxon>
        <taxon>Ascomycota</taxon>
        <taxon>Pezizomycotina</taxon>
        <taxon>Leotiomycetes</taxon>
        <taxon>Helotiales</taxon>
        <taxon>Lachnaceae</taxon>
        <taxon>Lachnellula</taxon>
    </lineage>
</organism>
<evidence type="ECO:0000259" key="7">
    <source>
        <dbReference type="Pfam" id="PF00330"/>
    </source>
</evidence>
<reference evidence="9 10" key="1">
    <citation type="submission" date="2018-05" db="EMBL/GenBank/DDBJ databases">
        <title>Genome sequencing and assembly of the regulated plant pathogen Lachnellula willkommii and related sister species for the development of diagnostic species identification markers.</title>
        <authorList>
            <person name="Giroux E."/>
            <person name="Bilodeau G."/>
        </authorList>
    </citation>
    <scope>NUCLEOTIDE SEQUENCE [LARGE SCALE GENOMIC DNA]</scope>
    <source>
        <strain evidence="9 10">CBS 185.66</strain>
    </source>
</reference>
<dbReference type="GO" id="GO:0046872">
    <property type="term" value="F:metal ion binding"/>
    <property type="evidence" value="ECO:0007669"/>
    <property type="project" value="UniProtKB-KW"/>
</dbReference>
<sequence length="870" mass="95204">MAEAIDPQLTTQKILDILLRTRNIKVDTSKDFDTKSLTPQSSLQQLSRVSEILTSAHHAREAETLATVLSLATQLPDFGGLGFKEDQELNSQQEAQVLFFVSAWLESLNSEDRAKNQPKLLTSRPKGRRGMTLSEKILSAHDIERRGELKPGDMVRVDVDWIMASEISWAAMKKQYDALGKPGIFRNDRFWLAGDHVIDPRVKDVPLIKQLVADSEAAKTDFMMTEYQGMNYTIMHTEFFRERAQPGMLVIGSDSHTCSSGSLGCLAIGLGVADVTVPLITGETWFKVPESVAIRLVGKPSPGIGGKDTILYILKKLKRNTVAAERIVEFMGPGLQYLSCDARFAIANMTTVSTHTTSPPFPEVQKPKLSTNQEFGGITGIFTPDQTTHDFISQRKSPRNKKNSKYFRPDKDAVYIETHTIDLSLVQSFVARYPSPDDVVPISEVQGMHLDGCFIGACTTAEEDLILAAMVLDLGLKKGYRPTSAGKRKVVPGSLPILHRLQELGFVKVYEAAGFEVGVPGCSYCVGMSADKAAKGEVWLSSQNRNFENRMGTGAYLQLPPLPGMTSTSAVLRSIGNLASAVSVAASSFDMKVTDPRSLLDELDLDHLESLLRPASLLKKNTVKKHPIYEEPSSSDLSASIETTHKPDSRLPETPPLTNAAPTTTPPEVPSQPKKLPDIIRGKVQILGDFIDTDALAPSSALLTCTTDLEYGAFCLKYTHPHFRTLVSSGHTIIVAGQAFGCGSSREVAVNALKGAGVKCVIARSFAFIYARNQPNLGLLGVVIRDEGFYEAARDGVVVEVDVGGRKVRVGDERREWGFELSQMERELIAVGGMDRAFEKFGKKLFEVMCAPVSLTQKDDGCVTSTGLQW</sequence>
<dbReference type="SUPFAM" id="SSF53732">
    <property type="entry name" value="Aconitase iron-sulfur domain"/>
    <property type="match status" value="1"/>
</dbReference>
<evidence type="ECO:0000256" key="6">
    <source>
        <dbReference type="SAM" id="MobiDB-lite"/>
    </source>
</evidence>
<feature type="compositionally biased region" description="Polar residues" evidence="6">
    <location>
        <begin position="632"/>
        <end position="642"/>
    </location>
</feature>
<dbReference type="Pfam" id="PF00694">
    <property type="entry name" value="Aconitase_C"/>
    <property type="match status" value="1"/>
</dbReference>
<feature type="domain" description="Aconitase A/isopropylmalate dehydratase small subunit swivel" evidence="8">
    <location>
        <begin position="730"/>
        <end position="785"/>
    </location>
</feature>
<comment type="caution">
    <text evidence="9">The sequence shown here is derived from an EMBL/GenBank/DDBJ whole genome shotgun (WGS) entry which is preliminary data.</text>
</comment>
<evidence type="ECO:0000259" key="8">
    <source>
        <dbReference type="Pfam" id="PF00694"/>
    </source>
</evidence>
<evidence type="ECO:0000256" key="3">
    <source>
        <dbReference type="ARBA" id="ARBA00023004"/>
    </source>
</evidence>
<evidence type="ECO:0000256" key="2">
    <source>
        <dbReference type="ARBA" id="ARBA00022723"/>
    </source>
</evidence>
<dbReference type="InterPro" id="IPR050067">
    <property type="entry name" value="IPM_dehydratase_rel_enz"/>
</dbReference>
<evidence type="ECO:0000256" key="1">
    <source>
        <dbReference type="ARBA" id="ARBA00007185"/>
    </source>
</evidence>
<dbReference type="Gene3D" id="3.20.19.10">
    <property type="entry name" value="Aconitase, domain 4"/>
    <property type="match status" value="1"/>
</dbReference>
<evidence type="ECO:0000313" key="9">
    <source>
        <dbReference type="EMBL" id="TVY27124.1"/>
    </source>
</evidence>
<feature type="region of interest" description="Disordered" evidence="6">
    <location>
        <begin position="629"/>
        <end position="675"/>
    </location>
</feature>
<dbReference type="AlphaFoldDB" id="A0A8H8R5B1"/>
<keyword evidence="4" id="KW-0411">Iron-sulfur</keyword>
<dbReference type="InterPro" id="IPR015928">
    <property type="entry name" value="Aconitase/3IPM_dehydase_swvl"/>
</dbReference>
<dbReference type="OrthoDB" id="419183at2759"/>
<dbReference type="PANTHER" id="PTHR43822">
    <property type="entry name" value="HOMOACONITASE, MITOCHONDRIAL-RELATED"/>
    <property type="match status" value="1"/>
</dbReference>
<dbReference type="GO" id="GO:0170038">
    <property type="term" value="P:proteinogenic amino acid biosynthetic process"/>
    <property type="evidence" value="ECO:0007669"/>
    <property type="project" value="UniProtKB-ARBA"/>
</dbReference>
<dbReference type="Pfam" id="PF00330">
    <property type="entry name" value="Aconitase"/>
    <property type="match status" value="2"/>
</dbReference>
<proteinExistence type="inferred from homology"/>
<accession>A0A8H8R5B1</accession>
<dbReference type="GO" id="GO:0016829">
    <property type="term" value="F:lyase activity"/>
    <property type="evidence" value="ECO:0007669"/>
    <property type="project" value="UniProtKB-KW"/>
</dbReference>
<name>A0A8H8R5B1_9HELO</name>
<dbReference type="GO" id="GO:0170034">
    <property type="term" value="P:L-amino acid biosynthetic process"/>
    <property type="evidence" value="ECO:0007669"/>
    <property type="project" value="UniProtKB-ARBA"/>
</dbReference>
<dbReference type="InterPro" id="IPR033940">
    <property type="entry name" value="IPMI_Swivel"/>
</dbReference>
<feature type="domain" description="Aconitase/3-isopropylmalate dehydratase large subunit alpha/beta/alpha" evidence="7">
    <location>
        <begin position="219"/>
        <end position="351"/>
    </location>
</feature>
<dbReference type="InterPro" id="IPR001030">
    <property type="entry name" value="Acoase/IPM_deHydtase_lsu_aba"/>
</dbReference>
<feature type="domain" description="Aconitase/3-isopropylmalate dehydratase large subunit alpha/beta/alpha" evidence="7">
    <location>
        <begin position="374"/>
        <end position="555"/>
    </location>
</feature>
<keyword evidence="2" id="KW-0479">Metal-binding</keyword>
<dbReference type="Proteomes" id="UP000431533">
    <property type="component" value="Unassembled WGS sequence"/>
</dbReference>
<dbReference type="GO" id="GO:0051536">
    <property type="term" value="F:iron-sulfur cluster binding"/>
    <property type="evidence" value="ECO:0007669"/>
    <property type="project" value="UniProtKB-KW"/>
</dbReference>
<protein>
    <submittedName>
        <fullName evidence="9">Putative aconitate hydratase</fullName>
    </submittedName>
</protein>
<dbReference type="PANTHER" id="PTHR43822:SF2">
    <property type="entry name" value="HOMOACONITASE, MITOCHONDRIAL"/>
    <property type="match status" value="1"/>
</dbReference>
<evidence type="ECO:0000256" key="5">
    <source>
        <dbReference type="ARBA" id="ARBA00023239"/>
    </source>
</evidence>
<dbReference type="RefSeq" id="XP_031005912.1">
    <property type="nucleotide sequence ID" value="XM_031150208.1"/>
</dbReference>
<keyword evidence="3" id="KW-0408">Iron</keyword>
<keyword evidence="5" id="KW-0456">Lyase</keyword>
<dbReference type="PRINTS" id="PR00415">
    <property type="entry name" value="ACONITASE"/>
</dbReference>
<gene>
    <name evidence="9" type="primary">acoC_2</name>
    <name evidence="9" type="ORF">LHYA1_G005259</name>
</gene>
<dbReference type="EMBL" id="QGMH01000054">
    <property type="protein sequence ID" value="TVY27124.1"/>
    <property type="molecule type" value="Genomic_DNA"/>
</dbReference>
<dbReference type="Gene3D" id="3.30.499.10">
    <property type="entry name" value="Aconitase, domain 3"/>
    <property type="match status" value="3"/>
</dbReference>